<geneLocation type="plasmid" evidence="1 2">
    <name>pPP4</name>
</geneLocation>
<dbReference type="Proteomes" id="UP001354989">
    <property type="component" value="Plasmid pPP4"/>
</dbReference>
<keyword evidence="2" id="KW-1185">Reference proteome</keyword>
<evidence type="ECO:0000313" key="1">
    <source>
        <dbReference type="EMBL" id="BDD01851.1"/>
    </source>
</evidence>
<protein>
    <submittedName>
        <fullName evidence="1">Uncharacterized protein</fullName>
    </submittedName>
</protein>
<organism evidence="1 2">
    <name type="scientific">Persicobacter psychrovividus</name>
    <dbReference type="NCBI Taxonomy" id="387638"/>
    <lineage>
        <taxon>Bacteria</taxon>
        <taxon>Pseudomonadati</taxon>
        <taxon>Bacteroidota</taxon>
        <taxon>Cytophagia</taxon>
        <taxon>Cytophagales</taxon>
        <taxon>Persicobacteraceae</taxon>
        <taxon>Persicobacter</taxon>
    </lineage>
</organism>
<dbReference type="EMBL" id="AP025296">
    <property type="protein sequence ID" value="BDD01851.1"/>
    <property type="molecule type" value="Genomic_DNA"/>
</dbReference>
<gene>
    <name evidence="1" type="ORF">PEPS_41310</name>
</gene>
<dbReference type="RefSeq" id="WP_332921858.1">
    <property type="nucleotide sequence ID" value="NZ_AP025296.1"/>
</dbReference>
<sequence>MSEQNLQQKVLPHFYALAASNDIVFSETESAIINVICLSIEKFTSYELVIDIQAIQIHSKQLLTSALLEKSCDKLMDNYYLPPLKLLKGFRMPIIHSYSILDTEIHFNINPLMRAYFYGTMTYLKNKEAP</sequence>
<proteinExistence type="predicted"/>
<evidence type="ECO:0000313" key="2">
    <source>
        <dbReference type="Proteomes" id="UP001354989"/>
    </source>
</evidence>
<accession>A0ABM7VLG9</accession>
<reference evidence="1 2" key="1">
    <citation type="submission" date="2021-12" db="EMBL/GenBank/DDBJ databases">
        <title>Genome sequencing of bacteria with rrn-lacking chromosome and rrn-plasmid.</title>
        <authorList>
            <person name="Anda M."/>
            <person name="Iwasaki W."/>
        </authorList>
    </citation>
    <scope>NUCLEOTIDE SEQUENCE [LARGE SCALE GENOMIC DNA]</scope>
    <source>
        <strain evidence="1 2">NBRC 101262</strain>
        <plasmid evidence="1 2">pPP4</plasmid>
    </source>
</reference>
<name>A0ABM7VLG9_9BACT</name>
<keyword evidence="1" id="KW-0614">Plasmid</keyword>